<evidence type="ECO:0000313" key="1">
    <source>
        <dbReference type="EMBL" id="KAJ8659962.1"/>
    </source>
</evidence>
<dbReference type="SUPFAM" id="SSF52833">
    <property type="entry name" value="Thioredoxin-like"/>
    <property type="match status" value="1"/>
</dbReference>
<reference evidence="1 2" key="1">
    <citation type="submission" date="2023-03" db="EMBL/GenBank/DDBJ databases">
        <title>Genome sequence of Lichtheimia ornata CBS 291.66.</title>
        <authorList>
            <person name="Mohabir J.T."/>
            <person name="Shea T.P."/>
            <person name="Kurbessoian T."/>
            <person name="Berby B."/>
            <person name="Fontaine J."/>
            <person name="Livny J."/>
            <person name="Gnirke A."/>
            <person name="Stajich J.E."/>
            <person name="Cuomo C.A."/>
        </authorList>
    </citation>
    <scope>NUCLEOTIDE SEQUENCE [LARGE SCALE GENOMIC DNA]</scope>
    <source>
        <strain evidence="1">CBS 291.66</strain>
    </source>
</reference>
<evidence type="ECO:0000313" key="2">
    <source>
        <dbReference type="Proteomes" id="UP001234581"/>
    </source>
</evidence>
<dbReference type="Pfam" id="PF06999">
    <property type="entry name" value="Suc_Fer-like"/>
    <property type="match status" value="1"/>
</dbReference>
<dbReference type="Proteomes" id="UP001234581">
    <property type="component" value="Unassembled WGS sequence"/>
</dbReference>
<evidence type="ECO:0008006" key="3">
    <source>
        <dbReference type="Google" id="ProtNLM"/>
    </source>
</evidence>
<dbReference type="RefSeq" id="XP_058344875.1">
    <property type="nucleotide sequence ID" value="XM_058484250.1"/>
</dbReference>
<comment type="caution">
    <text evidence="1">The sequence shown here is derived from an EMBL/GenBank/DDBJ whole genome shotgun (WGS) entry which is preliminary data.</text>
</comment>
<dbReference type="GeneID" id="83211601"/>
<name>A0AAD7Y279_9FUNG</name>
<dbReference type="PANTHER" id="PTHR31902">
    <property type="entry name" value="ACTIN PATCHES DISTAL PROTEIN 1"/>
    <property type="match status" value="1"/>
</dbReference>
<keyword evidence="2" id="KW-1185">Reference proteome</keyword>
<dbReference type="AlphaFoldDB" id="A0AAD7Y279"/>
<dbReference type="InterPro" id="IPR036249">
    <property type="entry name" value="Thioredoxin-like_sf"/>
</dbReference>
<organism evidence="1 2">
    <name type="scientific">Lichtheimia ornata</name>
    <dbReference type="NCBI Taxonomy" id="688661"/>
    <lineage>
        <taxon>Eukaryota</taxon>
        <taxon>Fungi</taxon>
        <taxon>Fungi incertae sedis</taxon>
        <taxon>Mucoromycota</taxon>
        <taxon>Mucoromycotina</taxon>
        <taxon>Mucoromycetes</taxon>
        <taxon>Mucorales</taxon>
        <taxon>Lichtheimiaceae</taxon>
        <taxon>Lichtheimia</taxon>
    </lineage>
</organism>
<sequence length="310" mass="34808">MLRSLSSITRIGRVSRPWVRLSSTKVPFDTEPFPFSRFEPCCSDQAEQPMENGFVQCAKHPIPKVIGKKVDMTTELRKYDRSRQLLVCVGEDAPEWHRAKVESVKDGLIHRLQEEHKTWLLQGNKSTNPAILLTTACERPSSSSSEWPKCDILMLPEFRRFPAVDPASLTSSSPFIKTMQALWKDPTTQDLPDPGIPYESMDDVDTLVLVCTHTMRDKRCGILGPLIVDEFRKVLEEKNLLTTKGGKVEVWGVSHFGGHVFAGNVIIHQKGLGGHAYGNVRACHVPSIVDRHIVHGKVIKELWRGAVTNP</sequence>
<dbReference type="EMBL" id="JARTCD010000015">
    <property type="protein sequence ID" value="KAJ8659962.1"/>
    <property type="molecule type" value="Genomic_DNA"/>
</dbReference>
<protein>
    <recommendedName>
        <fullName evidence="3">Sucrase/ferredoxin-like-domain-containing protein</fullName>
    </recommendedName>
</protein>
<dbReference type="InterPro" id="IPR009737">
    <property type="entry name" value="Aim32/Apd1-like"/>
</dbReference>
<dbReference type="Gene3D" id="3.40.30.10">
    <property type="entry name" value="Glutaredoxin"/>
    <property type="match status" value="1"/>
</dbReference>
<dbReference type="CDD" id="cd03062">
    <property type="entry name" value="TRX_Fd_Sucrase"/>
    <property type="match status" value="1"/>
</dbReference>
<proteinExistence type="predicted"/>
<accession>A0AAD7Y279</accession>
<gene>
    <name evidence="1" type="ORF">O0I10_004188</name>
</gene>